<comment type="similarity">
    <text evidence="2 11 12">Belongs to the class-I aminoacyl-tRNA synthetase family.</text>
</comment>
<dbReference type="InterPro" id="IPR005148">
    <property type="entry name" value="Arg-tRNA-synth_N"/>
</dbReference>
<dbReference type="EC" id="6.1.1.19" evidence="11"/>
<keyword evidence="5 11" id="KW-0436">Ligase</keyword>
<dbReference type="SUPFAM" id="SSF47323">
    <property type="entry name" value="Anticodon-binding domain of a subclass of class I aminoacyl-tRNA synthetases"/>
    <property type="match status" value="1"/>
</dbReference>
<dbReference type="GO" id="GO:0004814">
    <property type="term" value="F:arginine-tRNA ligase activity"/>
    <property type="evidence" value="ECO:0007669"/>
    <property type="project" value="UniProtKB-UniRule"/>
</dbReference>
<evidence type="ECO:0000313" key="16">
    <source>
        <dbReference type="Proteomes" id="UP000231863"/>
    </source>
</evidence>
<evidence type="ECO:0000256" key="9">
    <source>
        <dbReference type="ARBA" id="ARBA00023146"/>
    </source>
</evidence>
<organism evidence="15 16">
    <name type="scientific">Streptococcus suis</name>
    <dbReference type="NCBI Taxonomy" id="1307"/>
    <lineage>
        <taxon>Bacteria</taxon>
        <taxon>Bacillati</taxon>
        <taxon>Bacillota</taxon>
        <taxon>Bacilli</taxon>
        <taxon>Lactobacillales</taxon>
        <taxon>Streptococcaceae</taxon>
        <taxon>Streptococcus</taxon>
    </lineage>
</organism>
<evidence type="ECO:0000259" key="14">
    <source>
        <dbReference type="SMART" id="SM01016"/>
    </source>
</evidence>
<dbReference type="NCBIfam" id="TIGR00456">
    <property type="entry name" value="argS"/>
    <property type="match status" value="1"/>
</dbReference>
<dbReference type="InterPro" id="IPR008909">
    <property type="entry name" value="DALR_anticod-bd"/>
</dbReference>
<dbReference type="PRINTS" id="PR01038">
    <property type="entry name" value="TRNASYNTHARG"/>
</dbReference>
<evidence type="ECO:0000256" key="8">
    <source>
        <dbReference type="ARBA" id="ARBA00022917"/>
    </source>
</evidence>
<evidence type="ECO:0000256" key="5">
    <source>
        <dbReference type="ARBA" id="ARBA00022598"/>
    </source>
</evidence>
<comment type="subcellular location">
    <subcellularLocation>
        <location evidence="1 11">Cytoplasm</location>
    </subcellularLocation>
</comment>
<dbReference type="InterPro" id="IPR009080">
    <property type="entry name" value="tRNAsynth_Ia_anticodon-bd"/>
</dbReference>
<dbReference type="Gene3D" id="1.10.730.10">
    <property type="entry name" value="Isoleucyl-tRNA Synthetase, Domain 1"/>
    <property type="match status" value="1"/>
</dbReference>
<keyword evidence="4 11" id="KW-0963">Cytoplasm</keyword>
<dbReference type="EMBL" id="CP025043">
    <property type="protein sequence ID" value="AUA20071.1"/>
    <property type="molecule type" value="Genomic_DNA"/>
</dbReference>
<keyword evidence="8 11" id="KW-0648">Protein biosynthesis</keyword>
<dbReference type="GO" id="GO:0005524">
    <property type="term" value="F:ATP binding"/>
    <property type="evidence" value="ECO:0007669"/>
    <property type="project" value="UniProtKB-UniRule"/>
</dbReference>
<proteinExistence type="inferred from homology"/>
<dbReference type="Proteomes" id="UP000231863">
    <property type="component" value="Chromosome"/>
</dbReference>
<dbReference type="Gene3D" id="3.30.1360.70">
    <property type="entry name" value="Arginyl tRNA synthetase N-terminal domain"/>
    <property type="match status" value="1"/>
</dbReference>
<evidence type="ECO:0000256" key="10">
    <source>
        <dbReference type="ARBA" id="ARBA00049339"/>
    </source>
</evidence>
<dbReference type="Pfam" id="PF05746">
    <property type="entry name" value="DALR_1"/>
    <property type="match status" value="1"/>
</dbReference>
<dbReference type="CDD" id="cd07956">
    <property type="entry name" value="Anticodon_Ia_Arg"/>
    <property type="match status" value="1"/>
</dbReference>
<dbReference type="Gene3D" id="3.40.50.620">
    <property type="entry name" value="HUPs"/>
    <property type="match status" value="1"/>
</dbReference>
<evidence type="ECO:0000256" key="4">
    <source>
        <dbReference type="ARBA" id="ARBA00022490"/>
    </source>
</evidence>
<keyword evidence="6 11" id="KW-0547">Nucleotide-binding</keyword>
<name>A0A2I5KRS7_STRSU</name>
<evidence type="ECO:0000313" key="15">
    <source>
        <dbReference type="EMBL" id="AUA20071.1"/>
    </source>
</evidence>
<comment type="subunit">
    <text evidence="3 11">Monomer.</text>
</comment>
<evidence type="ECO:0000256" key="7">
    <source>
        <dbReference type="ARBA" id="ARBA00022840"/>
    </source>
</evidence>
<evidence type="ECO:0000256" key="11">
    <source>
        <dbReference type="HAMAP-Rule" id="MF_00123"/>
    </source>
</evidence>
<evidence type="ECO:0000256" key="3">
    <source>
        <dbReference type="ARBA" id="ARBA00011245"/>
    </source>
</evidence>
<dbReference type="InterPro" id="IPR014729">
    <property type="entry name" value="Rossmann-like_a/b/a_fold"/>
</dbReference>
<evidence type="ECO:0000256" key="2">
    <source>
        <dbReference type="ARBA" id="ARBA00005594"/>
    </source>
</evidence>
<dbReference type="SMART" id="SM01016">
    <property type="entry name" value="Arg_tRNA_synt_N"/>
    <property type="match status" value="1"/>
</dbReference>
<dbReference type="Pfam" id="PF00750">
    <property type="entry name" value="tRNA-synt_1d"/>
    <property type="match status" value="1"/>
</dbReference>
<dbReference type="SUPFAM" id="SSF55190">
    <property type="entry name" value="Arginyl-tRNA synthetase (ArgRS), N-terminal 'additional' domain"/>
    <property type="match status" value="1"/>
</dbReference>
<dbReference type="GO" id="GO:0006420">
    <property type="term" value="P:arginyl-tRNA aminoacylation"/>
    <property type="evidence" value="ECO:0007669"/>
    <property type="project" value="UniProtKB-UniRule"/>
</dbReference>
<dbReference type="SMART" id="SM00836">
    <property type="entry name" value="DALR_1"/>
    <property type="match status" value="1"/>
</dbReference>
<evidence type="ECO:0000256" key="1">
    <source>
        <dbReference type="ARBA" id="ARBA00004496"/>
    </source>
</evidence>
<accession>A0A2I5KRS7</accession>
<dbReference type="FunFam" id="1.10.730.10:FF:000006">
    <property type="entry name" value="Arginyl-tRNA synthetase 2, mitochondrial"/>
    <property type="match status" value="1"/>
</dbReference>
<feature type="domain" description="DALR anticodon binding" evidence="13">
    <location>
        <begin position="449"/>
        <end position="562"/>
    </location>
</feature>
<evidence type="ECO:0000256" key="6">
    <source>
        <dbReference type="ARBA" id="ARBA00022741"/>
    </source>
</evidence>
<dbReference type="AlphaFoldDB" id="A0A2I5KRS7"/>
<dbReference type="InterPro" id="IPR001278">
    <property type="entry name" value="Arg-tRNA-ligase"/>
</dbReference>
<comment type="catalytic activity">
    <reaction evidence="10 11">
        <text>tRNA(Arg) + L-arginine + ATP = L-arginyl-tRNA(Arg) + AMP + diphosphate</text>
        <dbReference type="Rhea" id="RHEA:20301"/>
        <dbReference type="Rhea" id="RHEA-COMP:9658"/>
        <dbReference type="Rhea" id="RHEA-COMP:9673"/>
        <dbReference type="ChEBI" id="CHEBI:30616"/>
        <dbReference type="ChEBI" id="CHEBI:32682"/>
        <dbReference type="ChEBI" id="CHEBI:33019"/>
        <dbReference type="ChEBI" id="CHEBI:78442"/>
        <dbReference type="ChEBI" id="CHEBI:78513"/>
        <dbReference type="ChEBI" id="CHEBI:456215"/>
        <dbReference type="EC" id="6.1.1.19"/>
    </reaction>
</comment>
<dbReference type="SUPFAM" id="SSF52374">
    <property type="entry name" value="Nucleotidylyl transferase"/>
    <property type="match status" value="1"/>
</dbReference>
<gene>
    <name evidence="11" type="primary">argS</name>
    <name evidence="15" type="ORF">CWI26_11585</name>
</gene>
<reference evidence="15 16" key="1">
    <citation type="submission" date="2017-11" db="EMBL/GenBank/DDBJ databases">
        <title>Genome analysis of Streptococcus suis serotype chz stain ah681.</title>
        <authorList>
            <person name="Pan Z."/>
            <person name="Zhang Y."/>
            <person name="Ma J."/>
            <person name="Lu P."/>
            <person name="Zhu Y."/>
            <person name="Zhong X."/>
            <person name="Dong W."/>
            <person name="Lu C."/>
            <person name="Yao H."/>
        </authorList>
    </citation>
    <scope>NUCLEOTIDE SEQUENCE [LARGE SCALE GENOMIC DNA]</scope>
    <source>
        <strain evidence="15 16">AH681</strain>
    </source>
</reference>
<dbReference type="RefSeq" id="WP_100881826.1">
    <property type="nucleotide sequence ID" value="NZ_CP025043.1"/>
</dbReference>
<dbReference type="CDD" id="cd00671">
    <property type="entry name" value="ArgRS_core"/>
    <property type="match status" value="1"/>
</dbReference>
<dbReference type="HAMAP" id="MF_00123">
    <property type="entry name" value="Arg_tRNA_synth"/>
    <property type="match status" value="1"/>
</dbReference>
<evidence type="ECO:0000256" key="12">
    <source>
        <dbReference type="RuleBase" id="RU363038"/>
    </source>
</evidence>
<dbReference type="InterPro" id="IPR035684">
    <property type="entry name" value="ArgRS_core"/>
</dbReference>
<feature type="short sequence motif" description="'HIGH' region" evidence="11">
    <location>
        <begin position="121"/>
        <end position="131"/>
    </location>
</feature>
<dbReference type="PANTHER" id="PTHR11956">
    <property type="entry name" value="ARGINYL-TRNA SYNTHETASE"/>
    <property type="match status" value="1"/>
</dbReference>
<dbReference type="Pfam" id="PF03485">
    <property type="entry name" value="Arg_tRNA_synt_N"/>
    <property type="match status" value="1"/>
</dbReference>
<sequence>MNQKQVIAERLAAILPSLEVEAIYNLLEKPKSSEMGDIAFPAFSLAKVERKAPQAIAADIVEKLDTTGFEKVVATGPYVNFFLDKAAISHQVLTDVITEKDQYGKLNIGQGRNVTIDMSSPNIAKPFSVGHLRSTVIGDALANIHEKLGYKPIRINHLGDWGKQFGMLIVAYKLWGDKAAVEADPISELLKLYVRINAEAEEKPELDEEARQWFKKLEDGDPEAHELWQWFRDESLVEFNRIYDKLDVTFDSYNGEAFYNDKMDEGIQILEEKGLLQESKGARIVDLESYNLPPALIMKTDGATLYITRDMATAMYRKRTYDFVKSIYVVGQEQINHFKQLKAVLKEMDFDWSDDMTHVTFGLVTKDKKKLSTRKGNIILLEPTLDEAISRALTQIEAKNPDLENKEEVAHAVGVGAVKFYDLKTDRDNGYDFDLEAMVSFEGETGPYVQYAYARIQSILRKANFVPSAENDYKLADAESWDIIKHIQNFSNVVERAGDKFDPSLIAKYAINLAQAFNKYYAHTRILDESPERDSRLALAYTTGVVLKEALRLLGVKAPEKM</sequence>
<protein>
    <recommendedName>
        <fullName evidence="11">Arginine--tRNA ligase</fullName>
        <ecNumber evidence="11">6.1.1.19</ecNumber>
    </recommendedName>
    <alternativeName>
        <fullName evidence="11">Arginyl-tRNA synthetase</fullName>
        <shortName evidence="11">ArgRS</shortName>
    </alternativeName>
</protein>
<keyword evidence="9 11" id="KW-0030">Aminoacyl-tRNA synthetase</keyword>
<evidence type="ECO:0000259" key="13">
    <source>
        <dbReference type="SMART" id="SM00836"/>
    </source>
</evidence>
<dbReference type="GO" id="GO:0005737">
    <property type="term" value="C:cytoplasm"/>
    <property type="evidence" value="ECO:0007669"/>
    <property type="project" value="UniProtKB-SubCell"/>
</dbReference>
<feature type="domain" description="Arginyl tRNA synthetase N-terminal" evidence="14">
    <location>
        <begin position="1"/>
        <end position="83"/>
    </location>
</feature>
<dbReference type="InterPro" id="IPR036695">
    <property type="entry name" value="Arg-tRNA-synth_N_sf"/>
</dbReference>
<keyword evidence="7 11" id="KW-0067">ATP-binding</keyword>
<dbReference type="FunFam" id="3.40.50.620:FF:000116">
    <property type="entry name" value="Arginine--tRNA ligase"/>
    <property type="match status" value="1"/>
</dbReference>
<dbReference type="PANTHER" id="PTHR11956:SF5">
    <property type="entry name" value="ARGININE--TRNA LIGASE, CYTOPLASMIC"/>
    <property type="match status" value="1"/>
</dbReference>